<keyword evidence="3" id="KW-0175">Coiled coil</keyword>
<gene>
    <name evidence="5" type="ORF">JX265_009850</name>
</gene>
<sequence length="633" mass="71224">MAISSYEAGQVMKACPGCSYHRAINLLETCEGNLEQAIAKYRFLEEELQDGEESDRASPGAISRTESKNYDAAVGECSMASAAEEDRHFAWSTLPCIPNPGKLTNSGSDEFCALELERLVGAIQAGISPERLREYLGYYDAKKLRNTINTLIRGYPAIFYVVQTHKISLIRQWIKHGGDPNATCGKDQFPLIAFAILQQTNTGRTNTQTLATLLRCGATPTSIPQSFYDPYHEDLREGGPESIHLHDIMDENKAWCTPLIRAHLAAALNITQRYELYRAGKKGEYSGREKMLVQRQNSEDVLGVYQMVIGQSIATRWLNDKLLTYLARQVKRPLVLVFAGPSGHGKTELARQFGGLMSLDIHEVDCTIFKRENELFGPRKPYEGWESGSPLNNFLSRKSGERSIVFLDEFEKTSEEIHNTLLIPFQDGRYEDRRDDSRVDCSNTIWILATNKLDETIHSFCKEYRDTLFDSDDEMAQDKLVQKLCKLLRKEFITHFGAPITGRITEFLPFLVFSPPEQTIVAHKAFLDFEADVTKPVYLAPNKDEDVYIGQVKIEVKREATVFATIAHEEYIPGLGARSVFHGVERIICDPLARLYLKNGDEFCAGQGTTNFVVGLDIDQEVEVKVVSGPSLN</sequence>
<dbReference type="Proteomes" id="UP000829685">
    <property type="component" value="Unassembled WGS sequence"/>
</dbReference>
<keyword evidence="1" id="KW-0547">Nucleotide-binding</keyword>
<dbReference type="SMART" id="SM00382">
    <property type="entry name" value="AAA"/>
    <property type="match status" value="1"/>
</dbReference>
<dbReference type="PANTHER" id="PTHR11638:SF18">
    <property type="entry name" value="HEAT SHOCK PROTEIN 104"/>
    <property type="match status" value="1"/>
</dbReference>
<dbReference type="GO" id="GO:0005524">
    <property type="term" value="F:ATP binding"/>
    <property type="evidence" value="ECO:0007669"/>
    <property type="project" value="UniProtKB-KW"/>
</dbReference>
<dbReference type="InterPro" id="IPR050130">
    <property type="entry name" value="ClpA_ClpB"/>
</dbReference>
<dbReference type="GO" id="GO:0005737">
    <property type="term" value="C:cytoplasm"/>
    <property type="evidence" value="ECO:0007669"/>
    <property type="project" value="TreeGrafter"/>
</dbReference>
<dbReference type="GO" id="GO:0016887">
    <property type="term" value="F:ATP hydrolysis activity"/>
    <property type="evidence" value="ECO:0007669"/>
    <property type="project" value="InterPro"/>
</dbReference>
<protein>
    <recommendedName>
        <fullName evidence="4">AAA+ ATPase domain-containing protein</fullName>
    </recommendedName>
</protein>
<organism evidence="5 6">
    <name type="scientific">Neoarthrinium moseri</name>
    <dbReference type="NCBI Taxonomy" id="1658444"/>
    <lineage>
        <taxon>Eukaryota</taxon>
        <taxon>Fungi</taxon>
        <taxon>Dikarya</taxon>
        <taxon>Ascomycota</taxon>
        <taxon>Pezizomycotina</taxon>
        <taxon>Sordariomycetes</taxon>
        <taxon>Xylariomycetidae</taxon>
        <taxon>Amphisphaeriales</taxon>
        <taxon>Apiosporaceae</taxon>
        <taxon>Neoarthrinium</taxon>
    </lineage>
</organism>
<dbReference type="AlphaFoldDB" id="A0A9P9WEW0"/>
<dbReference type="EMBL" id="JAFIMR010000031">
    <property type="protein sequence ID" value="KAI1860451.1"/>
    <property type="molecule type" value="Genomic_DNA"/>
</dbReference>
<evidence type="ECO:0000313" key="6">
    <source>
        <dbReference type="Proteomes" id="UP000829685"/>
    </source>
</evidence>
<evidence type="ECO:0000256" key="2">
    <source>
        <dbReference type="ARBA" id="ARBA00022840"/>
    </source>
</evidence>
<dbReference type="InterPro" id="IPR003593">
    <property type="entry name" value="AAA+_ATPase"/>
</dbReference>
<dbReference type="InterPro" id="IPR027417">
    <property type="entry name" value="P-loop_NTPase"/>
</dbReference>
<dbReference type="Gene3D" id="3.40.50.300">
    <property type="entry name" value="P-loop containing nucleotide triphosphate hydrolases"/>
    <property type="match status" value="1"/>
</dbReference>
<proteinExistence type="predicted"/>
<keyword evidence="6" id="KW-1185">Reference proteome</keyword>
<evidence type="ECO:0000256" key="3">
    <source>
        <dbReference type="SAM" id="Coils"/>
    </source>
</evidence>
<evidence type="ECO:0000259" key="4">
    <source>
        <dbReference type="SMART" id="SM00382"/>
    </source>
</evidence>
<comment type="caution">
    <text evidence="5">The sequence shown here is derived from an EMBL/GenBank/DDBJ whole genome shotgun (WGS) entry which is preliminary data.</text>
</comment>
<dbReference type="InterPro" id="IPR003959">
    <property type="entry name" value="ATPase_AAA_core"/>
</dbReference>
<name>A0A9P9WEW0_9PEZI</name>
<accession>A0A9P9WEW0</accession>
<evidence type="ECO:0000256" key="1">
    <source>
        <dbReference type="ARBA" id="ARBA00022741"/>
    </source>
</evidence>
<evidence type="ECO:0000313" key="5">
    <source>
        <dbReference type="EMBL" id="KAI1860451.1"/>
    </source>
</evidence>
<feature type="domain" description="AAA+ ATPase" evidence="4">
    <location>
        <begin position="332"/>
        <end position="469"/>
    </location>
</feature>
<dbReference type="GO" id="GO:0034605">
    <property type="term" value="P:cellular response to heat"/>
    <property type="evidence" value="ECO:0007669"/>
    <property type="project" value="TreeGrafter"/>
</dbReference>
<reference evidence="5" key="1">
    <citation type="submission" date="2021-03" db="EMBL/GenBank/DDBJ databases">
        <title>Revisited historic fungal species revealed as producer of novel bioactive compounds through whole genome sequencing and comparative genomics.</title>
        <authorList>
            <person name="Vignolle G.A."/>
            <person name="Hochenegger N."/>
            <person name="Mach R.L."/>
            <person name="Mach-Aigner A.R."/>
            <person name="Javad Rahimi M."/>
            <person name="Salim K.A."/>
            <person name="Chan C.M."/>
            <person name="Lim L.B.L."/>
            <person name="Cai F."/>
            <person name="Druzhinina I.S."/>
            <person name="U'Ren J.M."/>
            <person name="Derntl C."/>
        </authorList>
    </citation>
    <scope>NUCLEOTIDE SEQUENCE</scope>
    <source>
        <strain evidence="5">TUCIM 5799</strain>
    </source>
</reference>
<keyword evidence="2" id="KW-0067">ATP-binding</keyword>
<dbReference type="Pfam" id="PF07724">
    <property type="entry name" value="AAA_2"/>
    <property type="match status" value="1"/>
</dbReference>
<dbReference type="SUPFAM" id="SSF52540">
    <property type="entry name" value="P-loop containing nucleoside triphosphate hydrolases"/>
    <property type="match status" value="1"/>
</dbReference>
<dbReference type="PANTHER" id="PTHR11638">
    <property type="entry name" value="ATP-DEPENDENT CLP PROTEASE"/>
    <property type="match status" value="1"/>
</dbReference>
<dbReference type="InterPro" id="IPR001270">
    <property type="entry name" value="ClpA/B"/>
</dbReference>
<feature type="coiled-coil region" evidence="3">
    <location>
        <begin position="27"/>
        <end position="54"/>
    </location>
</feature>
<dbReference type="PRINTS" id="PR00300">
    <property type="entry name" value="CLPPROTEASEA"/>
</dbReference>